<dbReference type="Proteomes" id="UP000198939">
    <property type="component" value="Unassembled WGS sequence"/>
</dbReference>
<evidence type="ECO:0000256" key="5">
    <source>
        <dbReference type="HAMAP-Rule" id="MF_00014"/>
    </source>
</evidence>
<comment type="subcellular location">
    <subcellularLocation>
        <location evidence="5">Cytoplasm</location>
    </subcellularLocation>
</comment>
<dbReference type="HAMAP" id="MF_00014">
    <property type="entry name" value="Ribosome_mat_RimM"/>
    <property type="match status" value="1"/>
</dbReference>
<evidence type="ECO:0000259" key="7">
    <source>
        <dbReference type="Pfam" id="PF05239"/>
    </source>
</evidence>
<evidence type="ECO:0000256" key="1">
    <source>
        <dbReference type="ARBA" id="ARBA00022490"/>
    </source>
</evidence>
<dbReference type="GO" id="GO:0005737">
    <property type="term" value="C:cytoplasm"/>
    <property type="evidence" value="ECO:0007669"/>
    <property type="project" value="UniProtKB-SubCell"/>
</dbReference>
<evidence type="ECO:0000313" key="9">
    <source>
        <dbReference type="EMBL" id="SEN26758.1"/>
    </source>
</evidence>
<dbReference type="GO" id="GO:0005840">
    <property type="term" value="C:ribosome"/>
    <property type="evidence" value="ECO:0007669"/>
    <property type="project" value="InterPro"/>
</dbReference>
<dbReference type="InterPro" id="IPR011033">
    <property type="entry name" value="PRC_barrel-like_sf"/>
</dbReference>
<protein>
    <recommendedName>
        <fullName evidence="5">Ribosome maturation factor RimM</fullName>
    </recommendedName>
</protein>
<dbReference type="InterPro" id="IPR027275">
    <property type="entry name" value="PRC-brl_dom"/>
</dbReference>
<sequence length="223" mass="24524">MTRAAWRHAARFRFHSAALRLREAPDLRLHVKDVMAKLENPVLMATIGGAQGLRGEVRAKAYTADPTALGDYGNLHSMDGRTFEILDIREMKNVVVVRFRGINDRNAAEALNGLELYIERDNLPDEELEEDEFFYADLEGLEALDDQGVSYGTVTGVFDFGAGDLLELKGPGKRPVLIPFSEVSVLDIDLEGGKITIDPLAAGLVDGEDGGPKFTPDKPKKKK</sequence>
<comment type="subunit">
    <text evidence="5">Binds ribosomal protein uS19.</text>
</comment>
<dbReference type="InterPro" id="IPR011961">
    <property type="entry name" value="RimM"/>
</dbReference>
<dbReference type="GO" id="GO:0006364">
    <property type="term" value="P:rRNA processing"/>
    <property type="evidence" value="ECO:0007669"/>
    <property type="project" value="UniProtKB-UniRule"/>
</dbReference>
<dbReference type="InterPro" id="IPR002676">
    <property type="entry name" value="RimM_N"/>
</dbReference>
<keyword evidence="1 5" id="KW-0963">Cytoplasm</keyword>
<comment type="domain">
    <text evidence="5">The PRC barrel domain binds ribosomal protein uS19.</text>
</comment>
<comment type="similarity">
    <text evidence="5">Belongs to the RimM family.</text>
</comment>
<comment type="function">
    <text evidence="5">An accessory protein needed during the final step in the assembly of 30S ribosomal subunit, possibly for assembly of the head region. Essential for efficient processing of 16S rRNA. May be needed both before and after RbfA during the maturation of 16S rRNA. It has affinity for free ribosomal 30S subunits but not for 70S ribosomes.</text>
</comment>
<dbReference type="PANTHER" id="PTHR33692">
    <property type="entry name" value="RIBOSOME MATURATION FACTOR RIMM"/>
    <property type="match status" value="1"/>
</dbReference>
<keyword evidence="4 5" id="KW-0143">Chaperone</keyword>
<dbReference type="GO" id="GO:0043022">
    <property type="term" value="F:ribosome binding"/>
    <property type="evidence" value="ECO:0007669"/>
    <property type="project" value="InterPro"/>
</dbReference>
<accession>A0A1H8F6S8</accession>
<dbReference type="AlphaFoldDB" id="A0A1H8F6S8"/>
<evidence type="ECO:0000313" key="10">
    <source>
        <dbReference type="Proteomes" id="UP000183063"/>
    </source>
</evidence>
<dbReference type="Pfam" id="PF01782">
    <property type="entry name" value="RimM"/>
    <property type="match status" value="1"/>
</dbReference>
<dbReference type="GO" id="GO:0042274">
    <property type="term" value="P:ribosomal small subunit biogenesis"/>
    <property type="evidence" value="ECO:0007669"/>
    <property type="project" value="UniProtKB-UniRule"/>
</dbReference>
<dbReference type="Proteomes" id="UP000183063">
    <property type="component" value="Unassembled WGS sequence"/>
</dbReference>
<dbReference type="NCBIfam" id="TIGR02273">
    <property type="entry name" value="16S_RimM"/>
    <property type="match status" value="1"/>
</dbReference>
<evidence type="ECO:0000313" key="8">
    <source>
        <dbReference type="EMBL" id="SEH40271.1"/>
    </source>
</evidence>
<dbReference type="Gene3D" id="2.30.30.240">
    <property type="entry name" value="PRC-barrel domain"/>
    <property type="match status" value="1"/>
</dbReference>
<evidence type="ECO:0000256" key="2">
    <source>
        <dbReference type="ARBA" id="ARBA00022517"/>
    </source>
</evidence>
<evidence type="ECO:0000313" key="11">
    <source>
        <dbReference type="Proteomes" id="UP000198939"/>
    </source>
</evidence>
<feature type="domain" description="RimM N-terminal" evidence="6">
    <location>
        <begin position="44"/>
        <end position="121"/>
    </location>
</feature>
<feature type="domain" description="PRC-barrel" evidence="7">
    <location>
        <begin position="130"/>
        <end position="201"/>
    </location>
</feature>
<dbReference type="InterPro" id="IPR009000">
    <property type="entry name" value="Transl_B-barrel_sf"/>
</dbReference>
<keyword evidence="2 5" id="KW-0690">Ribosome biogenesis</keyword>
<dbReference type="EMBL" id="FOCV01000003">
    <property type="protein sequence ID" value="SEN26758.1"/>
    <property type="molecule type" value="Genomic_DNA"/>
</dbReference>
<proteinExistence type="inferred from homology"/>
<dbReference type="SUPFAM" id="SSF50447">
    <property type="entry name" value="Translation proteins"/>
    <property type="match status" value="1"/>
</dbReference>
<evidence type="ECO:0000256" key="3">
    <source>
        <dbReference type="ARBA" id="ARBA00022552"/>
    </source>
</evidence>
<dbReference type="Gene3D" id="2.40.30.60">
    <property type="entry name" value="RimM"/>
    <property type="match status" value="1"/>
</dbReference>
<name>A0A1H8F6S8_9HYPH</name>
<dbReference type="SUPFAM" id="SSF50346">
    <property type="entry name" value="PRC-barrel domain"/>
    <property type="match status" value="1"/>
</dbReference>
<organism evidence="8 10">
    <name type="scientific">Rhizobium tibeticum</name>
    <dbReference type="NCBI Taxonomy" id="501024"/>
    <lineage>
        <taxon>Bacteria</taxon>
        <taxon>Pseudomonadati</taxon>
        <taxon>Pseudomonadota</taxon>
        <taxon>Alphaproteobacteria</taxon>
        <taxon>Hyphomicrobiales</taxon>
        <taxon>Rhizobiaceae</taxon>
        <taxon>Rhizobium/Agrobacterium group</taxon>
        <taxon>Rhizobium</taxon>
    </lineage>
</organism>
<reference evidence="8" key="1">
    <citation type="submission" date="2016-10" db="EMBL/GenBank/DDBJ databases">
        <authorList>
            <person name="de Groot N.N."/>
        </authorList>
    </citation>
    <scope>NUCLEOTIDE SEQUENCE [LARGE SCALE GENOMIC DNA]</scope>
    <source>
        <strain evidence="8">CCBAU85039</strain>
    </source>
</reference>
<gene>
    <name evidence="5 8" type="primary">rimM</name>
    <name evidence="8" type="ORF">RTCCBAU85039_0176</name>
    <name evidence="9" type="ORF">SAMN05216228_1003180</name>
</gene>
<dbReference type="InterPro" id="IPR036976">
    <property type="entry name" value="RimM_N_sf"/>
</dbReference>
<keyword evidence="11" id="KW-1185">Reference proteome</keyword>
<dbReference type="STRING" id="501024.RTCCBAU85039_0176"/>
<evidence type="ECO:0000256" key="4">
    <source>
        <dbReference type="ARBA" id="ARBA00023186"/>
    </source>
</evidence>
<dbReference type="PANTHER" id="PTHR33692:SF1">
    <property type="entry name" value="RIBOSOME MATURATION FACTOR RIMM"/>
    <property type="match status" value="1"/>
</dbReference>
<reference evidence="9 11" key="2">
    <citation type="submission" date="2016-10" db="EMBL/GenBank/DDBJ databases">
        <authorList>
            <person name="Varghese N."/>
            <person name="Submissions S."/>
        </authorList>
    </citation>
    <scope>NUCLEOTIDE SEQUENCE [LARGE SCALE GENOMIC DNA]</scope>
    <source>
        <strain evidence="9 11">CGMCC 1.7071</strain>
    </source>
</reference>
<reference evidence="10" key="3">
    <citation type="submission" date="2016-10" db="EMBL/GenBank/DDBJ databases">
        <authorList>
            <person name="Wibberg D."/>
        </authorList>
    </citation>
    <scope>NUCLEOTIDE SEQUENCE [LARGE SCALE GENOMIC DNA]</scope>
</reference>
<dbReference type="EMBL" id="FNXB01000001">
    <property type="protein sequence ID" value="SEH40271.1"/>
    <property type="molecule type" value="Genomic_DNA"/>
</dbReference>
<evidence type="ECO:0000259" key="6">
    <source>
        <dbReference type="Pfam" id="PF01782"/>
    </source>
</evidence>
<dbReference type="Pfam" id="PF05239">
    <property type="entry name" value="PRC"/>
    <property type="match status" value="1"/>
</dbReference>
<keyword evidence="3 5" id="KW-0698">rRNA processing</keyword>